<reference evidence="1" key="1">
    <citation type="submission" date="2021-06" db="EMBL/GenBank/DDBJ databases">
        <authorList>
            <person name="Kallberg Y."/>
            <person name="Tangrot J."/>
            <person name="Rosling A."/>
        </authorList>
    </citation>
    <scope>NUCLEOTIDE SEQUENCE</scope>
    <source>
        <strain evidence="1">AU212A</strain>
    </source>
</reference>
<feature type="non-terminal residue" evidence="1">
    <location>
        <position position="191"/>
    </location>
</feature>
<organism evidence="1 2">
    <name type="scientific">Scutellospora calospora</name>
    <dbReference type="NCBI Taxonomy" id="85575"/>
    <lineage>
        <taxon>Eukaryota</taxon>
        <taxon>Fungi</taxon>
        <taxon>Fungi incertae sedis</taxon>
        <taxon>Mucoromycota</taxon>
        <taxon>Glomeromycotina</taxon>
        <taxon>Glomeromycetes</taxon>
        <taxon>Diversisporales</taxon>
        <taxon>Gigasporaceae</taxon>
        <taxon>Scutellospora</taxon>
    </lineage>
</organism>
<evidence type="ECO:0000313" key="1">
    <source>
        <dbReference type="EMBL" id="CAG8607749.1"/>
    </source>
</evidence>
<gene>
    <name evidence="1" type="ORF">SCALOS_LOCUS7167</name>
</gene>
<name>A0ACA9MRU0_9GLOM</name>
<comment type="caution">
    <text evidence="1">The sequence shown here is derived from an EMBL/GenBank/DDBJ whole genome shotgun (WGS) entry which is preliminary data.</text>
</comment>
<proteinExistence type="predicted"/>
<keyword evidence="2" id="KW-1185">Reference proteome</keyword>
<dbReference type="EMBL" id="CAJVPM010015426">
    <property type="protein sequence ID" value="CAG8607749.1"/>
    <property type="molecule type" value="Genomic_DNA"/>
</dbReference>
<accession>A0ACA9MRU0</accession>
<sequence>MRISEYTSVPSKDIDNERNESTVVSEPGETSVPLWVQGTDSPPEPEDDTYGAMEEEEHEIMLKERGEDDTVVDMGENWNGADYSKNNKNDRSILPCLLITAVFIIAWVSWTIIHELYRTENISSSSTLSNRIQFDDIYNGTFYPQWTALKWSSAGGDDGVFIYQDSDNNIILEKVSDNSKKTLVKGREIVD</sequence>
<protein>
    <submittedName>
        <fullName evidence="1">5980_t:CDS:1</fullName>
    </submittedName>
</protein>
<evidence type="ECO:0000313" key="2">
    <source>
        <dbReference type="Proteomes" id="UP000789860"/>
    </source>
</evidence>
<dbReference type="Proteomes" id="UP000789860">
    <property type="component" value="Unassembled WGS sequence"/>
</dbReference>